<evidence type="ECO:0000256" key="1">
    <source>
        <dbReference type="ARBA" id="ARBA00004141"/>
    </source>
</evidence>
<feature type="transmembrane region" description="Helical" evidence="6">
    <location>
        <begin position="20"/>
        <end position="38"/>
    </location>
</feature>
<organism evidence="7 8">
    <name type="scientific">Haloechinothrix alba</name>
    <dbReference type="NCBI Taxonomy" id="664784"/>
    <lineage>
        <taxon>Bacteria</taxon>
        <taxon>Bacillati</taxon>
        <taxon>Actinomycetota</taxon>
        <taxon>Actinomycetes</taxon>
        <taxon>Pseudonocardiales</taxon>
        <taxon>Pseudonocardiaceae</taxon>
        <taxon>Haloechinothrix</taxon>
    </lineage>
</organism>
<keyword evidence="2 6" id="KW-0812">Transmembrane</keyword>
<evidence type="ECO:0000256" key="5">
    <source>
        <dbReference type="SAM" id="MobiDB-lite"/>
    </source>
</evidence>
<keyword evidence="3 6" id="KW-1133">Transmembrane helix</keyword>
<evidence type="ECO:0000313" key="8">
    <source>
        <dbReference type="Proteomes" id="UP000198348"/>
    </source>
</evidence>
<evidence type="ECO:0000256" key="2">
    <source>
        <dbReference type="ARBA" id="ARBA00022692"/>
    </source>
</evidence>
<dbReference type="Gene3D" id="1.20.120.350">
    <property type="entry name" value="Voltage-gated potassium channels. Chain C"/>
    <property type="match status" value="1"/>
</dbReference>
<dbReference type="GO" id="GO:0016020">
    <property type="term" value="C:membrane"/>
    <property type="evidence" value="ECO:0007669"/>
    <property type="project" value="UniProtKB-SubCell"/>
</dbReference>
<dbReference type="InterPro" id="IPR027359">
    <property type="entry name" value="Volt_channel_dom_sf"/>
</dbReference>
<proteinExistence type="predicted"/>
<evidence type="ECO:0000313" key="7">
    <source>
        <dbReference type="EMBL" id="SNR47998.1"/>
    </source>
</evidence>
<evidence type="ECO:0000256" key="3">
    <source>
        <dbReference type="ARBA" id="ARBA00022989"/>
    </source>
</evidence>
<sequence length="277" mass="31722">MPHSASNPHGVLRKSRVSPIDVGMLLLAVFSVGLLVYAMFFDRVDIDARWVLITDTSICGIFVIEFLYRWRANGWTRKFPLRNWYEILGMIPVAHPALRGFRLLRLVVMIIRLVRAADRAFGERFVYRLVERLSRPIVLAIKKPITVAVLDEVVKVLETGNYPHNLARSLNENSDQLRAIVTEKVRNDPQAGRFKRVPFHDEIVESVVDTALRVTLEVLVDPRTDEFFAHVVRENREQIRMAVQEGLHEEDLEADAAPDPSGDGYPQRVSPDSAYRR</sequence>
<gene>
    <name evidence="7" type="ORF">SAMN06265360_10717</name>
</gene>
<dbReference type="AlphaFoldDB" id="A0A238WNJ5"/>
<feature type="region of interest" description="Disordered" evidence="5">
    <location>
        <begin position="244"/>
        <end position="277"/>
    </location>
</feature>
<name>A0A238WNJ5_9PSEU</name>
<feature type="transmembrane region" description="Helical" evidence="6">
    <location>
        <begin position="50"/>
        <end position="68"/>
    </location>
</feature>
<comment type="subcellular location">
    <subcellularLocation>
        <location evidence="1">Membrane</location>
        <topology evidence="1">Multi-pass membrane protein</topology>
    </subcellularLocation>
</comment>
<accession>A0A238WNJ5</accession>
<evidence type="ECO:0008006" key="9">
    <source>
        <dbReference type="Google" id="ProtNLM"/>
    </source>
</evidence>
<evidence type="ECO:0000256" key="4">
    <source>
        <dbReference type="ARBA" id="ARBA00023136"/>
    </source>
</evidence>
<dbReference type="EMBL" id="FZNW01000007">
    <property type="protein sequence ID" value="SNR47998.1"/>
    <property type="molecule type" value="Genomic_DNA"/>
</dbReference>
<protein>
    <recommendedName>
        <fullName evidence="9">Ion transport protein</fullName>
    </recommendedName>
</protein>
<keyword evidence="4 6" id="KW-0472">Membrane</keyword>
<dbReference type="SUPFAM" id="SSF81324">
    <property type="entry name" value="Voltage-gated potassium channels"/>
    <property type="match status" value="1"/>
</dbReference>
<reference evidence="7 8" key="1">
    <citation type="submission" date="2017-06" db="EMBL/GenBank/DDBJ databases">
        <authorList>
            <person name="Kim H.J."/>
            <person name="Triplett B.A."/>
        </authorList>
    </citation>
    <scope>NUCLEOTIDE SEQUENCE [LARGE SCALE GENOMIC DNA]</scope>
    <source>
        <strain evidence="7 8">DSM 45207</strain>
    </source>
</reference>
<keyword evidence="8" id="KW-1185">Reference proteome</keyword>
<dbReference type="Proteomes" id="UP000198348">
    <property type="component" value="Unassembled WGS sequence"/>
</dbReference>
<evidence type="ECO:0000256" key="6">
    <source>
        <dbReference type="SAM" id="Phobius"/>
    </source>
</evidence>